<dbReference type="OrthoDB" id="9788698at2"/>
<dbReference type="SUPFAM" id="SSF103256">
    <property type="entry name" value="Hypothetical protein TM0160"/>
    <property type="match status" value="1"/>
</dbReference>
<keyword evidence="3" id="KW-1185">Reference proteome</keyword>
<organism evidence="2 3">
    <name type="scientific">Meiothermus granaticius NBRC 107808</name>
    <dbReference type="NCBI Taxonomy" id="1227551"/>
    <lineage>
        <taxon>Bacteria</taxon>
        <taxon>Thermotogati</taxon>
        <taxon>Deinococcota</taxon>
        <taxon>Deinococci</taxon>
        <taxon>Thermales</taxon>
        <taxon>Thermaceae</taxon>
        <taxon>Meiothermus</taxon>
    </lineage>
</organism>
<dbReference type="Proteomes" id="UP000266178">
    <property type="component" value="Unassembled WGS sequence"/>
</dbReference>
<accession>A0A399F792</accession>
<dbReference type="PANTHER" id="PTHR15160:SF1">
    <property type="entry name" value="VON HIPPEL-LINDAU DISEASE TUMOR SUPPRESSOR"/>
    <property type="match status" value="1"/>
</dbReference>
<reference evidence="2 3" key="1">
    <citation type="submission" date="2018-08" db="EMBL/GenBank/DDBJ databases">
        <title>Meiothermus granaticius genome AF-68 sequencing project.</title>
        <authorList>
            <person name="Da Costa M.S."/>
            <person name="Albuquerque L."/>
            <person name="Raposo P."/>
            <person name="Froufe H.J.C."/>
            <person name="Barroso C.S."/>
            <person name="Egas C."/>
        </authorList>
    </citation>
    <scope>NUCLEOTIDE SEQUENCE [LARGE SCALE GENOMIC DNA]</scope>
    <source>
        <strain evidence="2 3">AF-68</strain>
    </source>
</reference>
<dbReference type="AlphaFoldDB" id="A0A399F792"/>
<name>A0A399F792_9DEIN</name>
<dbReference type="PANTHER" id="PTHR15160">
    <property type="entry name" value="VON HIPPEL-LINDAU PROTEIN"/>
    <property type="match status" value="1"/>
</dbReference>
<dbReference type="RefSeq" id="WP_119357054.1">
    <property type="nucleotide sequence ID" value="NZ_BJXM01000008.1"/>
</dbReference>
<dbReference type="InterPro" id="IPR036104">
    <property type="entry name" value="BFN_sf"/>
</dbReference>
<protein>
    <submittedName>
        <fullName evidence="2">Bifunctional nuclease</fullName>
    </submittedName>
</protein>
<comment type="caution">
    <text evidence="2">The sequence shown here is derived from an EMBL/GenBank/DDBJ whole genome shotgun (WGS) entry which is preliminary data.</text>
</comment>
<dbReference type="InterPro" id="IPR003729">
    <property type="entry name" value="Bi_nuclease_dom"/>
</dbReference>
<dbReference type="GO" id="GO:0004518">
    <property type="term" value="F:nuclease activity"/>
    <property type="evidence" value="ECO:0007669"/>
    <property type="project" value="InterPro"/>
</dbReference>
<dbReference type="PROSITE" id="PS51658">
    <property type="entry name" value="BFN"/>
    <property type="match status" value="1"/>
</dbReference>
<evidence type="ECO:0000259" key="1">
    <source>
        <dbReference type="PROSITE" id="PS51658"/>
    </source>
</evidence>
<evidence type="ECO:0000313" key="3">
    <source>
        <dbReference type="Proteomes" id="UP000266178"/>
    </source>
</evidence>
<feature type="domain" description="BFN" evidence="1">
    <location>
        <begin position="1"/>
        <end position="131"/>
    </location>
</feature>
<proteinExistence type="predicted"/>
<evidence type="ECO:0000313" key="2">
    <source>
        <dbReference type="EMBL" id="RIH92534.1"/>
    </source>
</evidence>
<sequence length="143" mass="15236">MVGAKIESMGMNPGSGDLLVILKAETGKVLPVVIGALETQNIMVSLSGEKPPRPLGPDLFVNTLELLGVRVLRLEIVELKGGTFYGRLVLEERGLEYEVDCRPSDGMAIALRAGAAILVDEKVLDEAGIDETLLKQGKTPPQA</sequence>
<dbReference type="EMBL" id="QWLB01000018">
    <property type="protein sequence ID" value="RIH92534.1"/>
    <property type="molecule type" value="Genomic_DNA"/>
</dbReference>
<dbReference type="Gene3D" id="3.10.690.10">
    <property type="entry name" value="Bifunctional nuclease domain"/>
    <property type="match status" value="1"/>
</dbReference>
<gene>
    <name evidence="2" type="ORF">Mgrana_01567</name>
</gene>
<dbReference type="Pfam" id="PF02577">
    <property type="entry name" value="BFN_dom"/>
    <property type="match status" value="1"/>
</dbReference>